<dbReference type="Proteomes" id="UP001174694">
    <property type="component" value="Unassembled WGS sequence"/>
</dbReference>
<protein>
    <submittedName>
        <fullName evidence="7">NADH-ubiquinone oxidoreductase subunit</fullName>
    </submittedName>
</protein>
<dbReference type="AlphaFoldDB" id="A0AA38VUK6"/>
<comment type="subcellular location">
    <subcellularLocation>
        <location evidence="1">Mitochondrion inner membrane</location>
        <topology evidence="1">Multi-pass membrane protein</topology>
    </subcellularLocation>
</comment>
<dbReference type="EMBL" id="JANBVO010000012">
    <property type="protein sequence ID" value="KAJ9148488.1"/>
    <property type="molecule type" value="Genomic_DNA"/>
</dbReference>
<keyword evidence="3" id="KW-0999">Mitochondrion inner membrane</keyword>
<evidence type="ECO:0000256" key="4">
    <source>
        <dbReference type="ARBA" id="ARBA00022989"/>
    </source>
</evidence>
<keyword evidence="5" id="KW-0496">Mitochondrion</keyword>
<reference evidence="7" key="1">
    <citation type="submission" date="2022-07" db="EMBL/GenBank/DDBJ databases">
        <title>Fungi with potential for degradation of polypropylene.</title>
        <authorList>
            <person name="Gostincar C."/>
        </authorList>
    </citation>
    <scope>NUCLEOTIDE SEQUENCE</scope>
    <source>
        <strain evidence="7">EXF-13308</strain>
    </source>
</reference>
<evidence type="ECO:0000313" key="8">
    <source>
        <dbReference type="Proteomes" id="UP001174694"/>
    </source>
</evidence>
<keyword evidence="6" id="KW-0472">Membrane</keyword>
<accession>A0AA38VUK6</accession>
<dbReference type="GO" id="GO:0006120">
    <property type="term" value="P:mitochondrial electron transport, NADH to ubiquinone"/>
    <property type="evidence" value="ECO:0007669"/>
    <property type="project" value="InterPro"/>
</dbReference>
<evidence type="ECO:0000313" key="7">
    <source>
        <dbReference type="EMBL" id="KAJ9148488.1"/>
    </source>
</evidence>
<dbReference type="InterPro" id="IPR039205">
    <property type="entry name" value="NDUFA11"/>
</dbReference>
<evidence type="ECO:0000256" key="2">
    <source>
        <dbReference type="ARBA" id="ARBA00022692"/>
    </source>
</evidence>
<dbReference type="GO" id="GO:0045271">
    <property type="term" value="C:respiratory chain complex I"/>
    <property type="evidence" value="ECO:0007669"/>
    <property type="project" value="InterPro"/>
</dbReference>
<organism evidence="7 8">
    <name type="scientific">Pleurostoma richardsiae</name>
    <dbReference type="NCBI Taxonomy" id="41990"/>
    <lineage>
        <taxon>Eukaryota</taxon>
        <taxon>Fungi</taxon>
        <taxon>Dikarya</taxon>
        <taxon>Ascomycota</taxon>
        <taxon>Pezizomycotina</taxon>
        <taxon>Sordariomycetes</taxon>
        <taxon>Sordariomycetidae</taxon>
        <taxon>Calosphaeriales</taxon>
        <taxon>Pleurostomataceae</taxon>
        <taxon>Pleurostoma</taxon>
    </lineage>
</organism>
<name>A0AA38VUK6_9PEZI</name>
<comment type="caution">
    <text evidence="7">The sequence shown here is derived from an EMBL/GenBank/DDBJ whole genome shotgun (WGS) entry which is preliminary data.</text>
</comment>
<dbReference type="Pfam" id="PF02466">
    <property type="entry name" value="Tim17"/>
    <property type="match status" value="1"/>
</dbReference>
<evidence type="ECO:0000256" key="3">
    <source>
        <dbReference type="ARBA" id="ARBA00022792"/>
    </source>
</evidence>
<keyword evidence="8" id="KW-1185">Reference proteome</keyword>
<gene>
    <name evidence="7" type="ORF">NKR23_g4803</name>
</gene>
<evidence type="ECO:0000256" key="5">
    <source>
        <dbReference type="ARBA" id="ARBA00023128"/>
    </source>
</evidence>
<dbReference type="PANTHER" id="PTHR21382">
    <property type="entry name" value="NADH-UBIQUINONE OXIDOREDUCTASE SUBUNIT"/>
    <property type="match status" value="1"/>
</dbReference>
<dbReference type="PANTHER" id="PTHR21382:SF1">
    <property type="entry name" value="NADH DEHYDROGENASE [UBIQUINONE] 1 ALPHA SUBCOMPLEX SUBUNIT 11"/>
    <property type="match status" value="1"/>
</dbReference>
<dbReference type="GO" id="GO:0005743">
    <property type="term" value="C:mitochondrial inner membrane"/>
    <property type="evidence" value="ECO:0007669"/>
    <property type="project" value="UniProtKB-SubCell"/>
</dbReference>
<evidence type="ECO:0000256" key="6">
    <source>
        <dbReference type="ARBA" id="ARBA00023136"/>
    </source>
</evidence>
<sequence>MAPSGEDQYHPVDAIKAGASGTLVLGAAGVFAAAVQTSLAKRNVGAWSVFTRGGGTIATFAAAGGVYEFSKAVAANLREKKDAYNEGIAGFLAGSIVGLRAGRMPAILGCGATFAVLLSAYEYTGGSLRGYSRDPEADEFDRKEKLRLNRRRPIEETIAEVGEGRASAIHPPGYEERRRERIKEKYGIEINPVSAQ</sequence>
<proteinExistence type="predicted"/>
<keyword evidence="2" id="KW-0812">Transmembrane</keyword>
<evidence type="ECO:0000256" key="1">
    <source>
        <dbReference type="ARBA" id="ARBA00004448"/>
    </source>
</evidence>
<keyword evidence="4" id="KW-1133">Transmembrane helix</keyword>